<organism evidence="2 3">
    <name type="scientific">Steinernema glaseri</name>
    <dbReference type="NCBI Taxonomy" id="37863"/>
    <lineage>
        <taxon>Eukaryota</taxon>
        <taxon>Metazoa</taxon>
        <taxon>Ecdysozoa</taxon>
        <taxon>Nematoda</taxon>
        <taxon>Chromadorea</taxon>
        <taxon>Rhabditida</taxon>
        <taxon>Tylenchina</taxon>
        <taxon>Panagrolaimomorpha</taxon>
        <taxon>Strongyloidoidea</taxon>
        <taxon>Steinernematidae</taxon>
        <taxon>Steinernema</taxon>
    </lineage>
</organism>
<name>A0A1I7Y7D5_9BILA</name>
<dbReference type="AlphaFoldDB" id="A0A1I7Y7D5"/>
<evidence type="ECO:0000313" key="2">
    <source>
        <dbReference type="Proteomes" id="UP000095287"/>
    </source>
</evidence>
<evidence type="ECO:0000313" key="3">
    <source>
        <dbReference type="WBParaSite" id="L893_g13419.t1"/>
    </source>
</evidence>
<evidence type="ECO:0000256" key="1">
    <source>
        <dbReference type="SAM" id="MobiDB-lite"/>
    </source>
</evidence>
<accession>A0A1I7Y7D5</accession>
<keyword evidence="2" id="KW-1185">Reference proteome</keyword>
<dbReference type="WBParaSite" id="L893_g13419.t1">
    <property type="protein sequence ID" value="L893_g13419.t1"/>
    <property type="gene ID" value="L893_g13419"/>
</dbReference>
<sequence length="114" mass="12798">MDDHCTSFAVSICWSPDKDRGTHAYEDESKDRTTSATIKQPRRCTLVSVLLCWIPEGVTGSQGLRALNVYKEHATDLQNFRSPEASSPEVRCVRITDGHVRSLSDFRSNAHPYS</sequence>
<reference evidence="3" key="1">
    <citation type="submission" date="2016-11" db="UniProtKB">
        <authorList>
            <consortium name="WormBaseParasite"/>
        </authorList>
    </citation>
    <scope>IDENTIFICATION</scope>
</reference>
<proteinExistence type="predicted"/>
<dbReference type="Proteomes" id="UP000095287">
    <property type="component" value="Unplaced"/>
</dbReference>
<protein>
    <submittedName>
        <fullName evidence="3">Uncharacterized protein</fullName>
    </submittedName>
</protein>
<feature type="compositionally biased region" description="Basic and acidic residues" evidence="1">
    <location>
        <begin position="16"/>
        <end position="33"/>
    </location>
</feature>
<feature type="region of interest" description="Disordered" evidence="1">
    <location>
        <begin position="16"/>
        <end position="37"/>
    </location>
</feature>